<dbReference type="InterPro" id="IPR013762">
    <property type="entry name" value="Integrase-like_cat_sf"/>
</dbReference>
<name>A0A7W8TSF4_9MICC</name>
<dbReference type="GO" id="GO:0006310">
    <property type="term" value="P:DNA recombination"/>
    <property type="evidence" value="ECO:0007669"/>
    <property type="project" value="UniProtKB-KW"/>
</dbReference>
<gene>
    <name evidence="2" type="ORF">HD598_000600</name>
</gene>
<evidence type="ECO:0000313" key="3">
    <source>
        <dbReference type="Proteomes" id="UP000580797"/>
    </source>
</evidence>
<dbReference type="SUPFAM" id="SSF56349">
    <property type="entry name" value="DNA breaking-rejoining enzymes"/>
    <property type="match status" value="1"/>
</dbReference>
<keyword evidence="1" id="KW-0233">DNA recombination</keyword>
<evidence type="ECO:0000256" key="1">
    <source>
        <dbReference type="ARBA" id="ARBA00023172"/>
    </source>
</evidence>
<dbReference type="GO" id="GO:0003677">
    <property type="term" value="F:DNA binding"/>
    <property type="evidence" value="ECO:0007669"/>
    <property type="project" value="InterPro"/>
</dbReference>
<proteinExistence type="predicted"/>
<reference evidence="2 3" key="1">
    <citation type="submission" date="2020-08" db="EMBL/GenBank/DDBJ databases">
        <title>Sequencing the genomes of 1000 actinobacteria strains.</title>
        <authorList>
            <person name="Klenk H.-P."/>
        </authorList>
    </citation>
    <scope>NUCLEOTIDE SEQUENCE [LARGE SCALE GENOMIC DNA]</scope>
    <source>
        <strain evidence="2 3">DSM 105783</strain>
    </source>
</reference>
<dbReference type="AlphaFoldDB" id="A0A7W8TSF4"/>
<organism evidence="2 3">
    <name type="scientific">Neomicrococcus aestuarii</name>
    <dbReference type="NCBI Taxonomy" id="556325"/>
    <lineage>
        <taxon>Bacteria</taxon>
        <taxon>Bacillati</taxon>
        <taxon>Actinomycetota</taxon>
        <taxon>Actinomycetes</taxon>
        <taxon>Micrococcales</taxon>
        <taxon>Micrococcaceae</taxon>
        <taxon>Neomicrococcus</taxon>
    </lineage>
</organism>
<dbReference type="Proteomes" id="UP000580797">
    <property type="component" value="Unassembled WGS sequence"/>
</dbReference>
<dbReference type="InterPro" id="IPR011010">
    <property type="entry name" value="DNA_brk_join_enz"/>
</dbReference>
<dbReference type="EMBL" id="JACHDR010000001">
    <property type="protein sequence ID" value="MBB5511913.1"/>
    <property type="molecule type" value="Genomic_DNA"/>
</dbReference>
<accession>A0A7W8TSF4</accession>
<comment type="caution">
    <text evidence="2">The sequence shown here is derived from an EMBL/GenBank/DDBJ whole genome shotgun (WGS) entry which is preliminary data.</text>
</comment>
<dbReference type="RefSeq" id="WP_260170475.1">
    <property type="nucleotide sequence ID" value="NZ_BAAARH010000003.1"/>
</dbReference>
<dbReference type="Gene3D" id="1.10.443.10">
    <property type="entry name" value="Intergrase catalytic core"/>
    <property type="match status" value="1"/>
</dbReference>
<dbReference type="GO" id="GO:0015074">
    <property type="term" value="P:DNA integration"/>
    <property type="evidence" value="ECO:0007669"/>
    <property type="project" value="InterPro"/>
</dbReference>
<protein>
    <submittedName>
        <fullName evidence="2">Site-specific recombinase XerD</fullName>
    </submittedName>
</protein>
<evidence type="ECO:0000313" key="2">
    <source>
        <dbReference type="EMBL" id="MBB5511913.1"/>
    </source>
</evidence>
<sequence length="316" mass="35421">MHHELLPQRDPYLSRFETWIDDKLRALPAEVAKPIEQFAKWHHLRRIRVMATPDSTARGPVHAAKQEITETIKFLGWLWQTHQRTASTSTQQDVDTWLSTGPTTRKAIRTFFVFAKKTGTNTRVEIGHYKAKSRPAITQEERLAWLREMLTGNSESPPYRVAGILLLLYAQPLVRVAALRSDAISVNDNTGTLSITLGTHPVPVPQPFAELLTQYLQNRPNLRTGSGSDSPWLFPGTRTGQHLHPNTIMDRLRSLGLELRGARNTALDEHLSAAPPPLVADALGFSHQVAFLHSEASAQPWARYADLKANHNVPPS</sequence>